<feature type="compositionally biased region" description="Basic residues" evidence="1">
    <location>
        <begin position="136"/>
        <end position="151"/>
    </location>
</feature>
<proteinExistence type="predicted"/>
<feature type="compositionally biased region" description="Basic residues" evidence="1">
    <location>
        <begin position="200"/>
        <end position="213"/>
    </location>
</feature>
<organism evidence="2">
    <name type="scientific">uncultured Frankineae bacterium</name>
    <dbReference type="NCBI Taxonomy" id="437475"/>
    <lineage>
        <taxon>Bacteria</taxon>
        <taxon>Bacillati</taxon>
        <taxon>Actinomycetota</taxon>
        <taxon>Actinomycetes</taxon>
        <taxon>Frankiales</taxon>
        <taxon>environmental samples</taxon>
    </lineage>
</organism>
<evidence type="ECO:0000313" key="2">
    <source>
        <dbReference type="EMBL" id="CAA9310033.1"/>
    </source>
</evidence>
<feature type="compositionally biased region" description="Basic residues" evidence="1">
    <location>
        <begin position="103"/>
        <end position="112"/>
    </location>
</feature>
<accession>A0A6J4KML6</accession>
<feature type="region of interest" description="Disordered" evidence="1">
    <location>
        <begin position="1"/>
        <end position="230"/>
    </location>
</feature>
<dbReference type="EMBL" id="CADCUB010000024">
    <property type="protein sequence ID" value="CAA9310033.1"/>
    <property type="molecule type" value="Genomic_DNA"/>
</dbReference>
<evidence type="ECO:0000256" key="1">
    <source>
        <dbReference type="SAM" id="MobiDB-lite"/>
    </source>
</evidence>
<protein>
    <submittedName>
        <fullName evidence="2">Uncharacterized protein</fullName>
    </submittedName>
</protein>
<reference evidence="2" key="1">
    <citation type="submission" date="2020-02" db="EMBL/GenBank/DDBJ databases">
        <authorList>
            <person name="Meier V. D."/>
        </authorList>
    </citation>
    <scope>NUCLEOTIDE SEQUENCE</scope>
    <source>
        <strain evidence="2">AVDCRST_MAG07</strain>
    </source>
</reference>
<feature type="compositionally biased region" description="Gly residues" evidence="1">
    <location>
        <begin position="83"/>
        <end position="96"/>
    </location>
</feature>
<dbReference type="AlphaFoldDB" id="A0A6J4KML6"/>
<feature type="non-terminal residue" evidence="2">
    <location>
        <position position="230"/>
    </location>
</feature>
<gene>
    <name evidence="2" type="ORF">AVDCRST_MAG07-468</name>
</gene>
<sequence>GAAAARRPAAARRAEAPPALHQARSAALHEPPRHRAGVRAGAASGAGADGLLRGLLPAPEDQLGRRCAHRGGQRGGVRRDLRGGAGRSGAAAGGAGREPAHGDRRRGRRRGAARHEPAGPGRGLVVGHPPSSGAARRARTGRRGVPRHRHAGGAAADEGRQARPRRPCSRDQHDRVGGRRRGALCDTEGGRTARDACCPTRRRPLRTPVRGRPRTAGASRGNPVRAGAAH</sequence>
<name>A0A6J4KML6_9ACTN</name>
<feature type="compositionally biased region" description="Basic and acidic residues" evidence="1">
    <location>
        <begin position="168"/>
        <end position="177"/>
    </location>
</feature>
<feature type="non-terminal residue" evidence="2">
    <location>
        <position position="1"/>
    </location>
</feature>
<feature type="compositionally biased region" description="Low complexity" evidence="1">
    <location>
        <begin position="38"/>
        <end position="59"/>
    </location>
</feature>